<dbReference type="AlphaFoldDB" id="A0AAN9U2F7"/>
<dbReference type="SUPFAM" id="SSF52540">
    <property type="entry name" value="P-loop containing nucleoside triphosphate hydrolases"/>
    <property type="match status" value="1"/>
</dbReference>
<dbReference type="FunFam" id="3.40.50.300:FF:000176">
    <property type="entry name" value="bifunctional heparan sulfate N-deacetylase/N-sulfotransferase 1"/>
    <property type="match status" value="1"/>
</dbReference>
<dbReference type="PANTHER" id="PTHR10605:SF56">
    <property type="entry name" value="BIFUNCTIONAL HEPARAN SULFATE N-DEACETYLASE_N-SULFOTRANSFERASE"/>
    <property type="match status" value="1"/>
</dbReference>
<feature type="domain" description="Heparan sulphate-N-deacetylase deacetylase" evidence="21">
    <location>
        <begin position="333"/>
        <end position="537"/>
    </location>
</feature>
<protein>
    <recommendedName>
        <fullName evidence="5">[heparan sulfate]-glucosamine N-sulfotransferase</fullName>
        <ecNumber evidence="5">2.8.2.8</ecNumber>
    </recommendedName>
</protein>
<keyword evidence="9" id="KW-0735">Signal-anchor</keyword>
<evidence type="ECO:0000259" key="20">
    <source>
        <dbReference type="Pfam" id="PF00685"/>
    </source>
</evidence>
<keyword evidence="10 19" id="KW-1133">Transmembrane helix</keyword>
<dbReference type="InterPro" id="IPR021930">
    <property type="entry name" value="Heparan_SO4_deacetylase_dom"/>
</dbReference>
<comment type="subcellular location">
    <subcellularLocation>
        <location evidence="1">Golgi apparatus membrane</location>
        <topology evidence="1">Single-pass type II membrane protein</topology>
    </subcellularLocation>
</comment>
<evidence type="ECO:0000256" key="11">
    <source>
        <dbReference type="ARBA" id="ARBA00023034"/>
    </source>
</evidence>
<evidence type="ECO:0000256" key="13">
    <source>
        <dbReference type="ARBA" id="ARBA00023157"/>
    </source>
</evidence>
<dbReference type="Gene3D" id="3.40.50.300">
    <property type="entry name" value="P-loop containing nucleotide triphosphate hydrolases"/>
    <property type="match status" value="1"/>
</dbReference>
<organism evidence="23 24">
    <name type="scientific">Parthenolecanium corni</name>
    <dbReference type="NCBI Taxonomy" id="536013"/>
    <lineage>
        <taxon>Eukaryota</taxon>
        <taxon>Metazoa</taxon>
        <taxon>Ecdysozoa</taxon>
        <taxon>Arthropoda</taxon>
        <taxon>Hexapoda</taxon>
        <taxon>Insecta</taxon>
        <taxon>Pterygota</taxon>
        <taxon>Neoptera</taxon>
        <taxon>Paraneoptera</taxon>
        <taxon>Hemiptera</taxon>
        <taxon>Sternorrhyncha</taxon>
        <taxon>Coccoidea</taxon>
        <taxon>Coccidae</taxon>
        <taxon>Parthenolecanium</taxon>
    </lineage>
</organism>
<dbReference type="PANTHER" id="PTHR10605">
    <property type="entry name" value="HEPARAN SULFATE SULFOTRANSFERASE"/>
    <property type="match status" value="1"/>
</dbReference>
<evidence type="ECO:0000256" key="5">
    <source>
        <dbReference type="ARBA" id="ARBA00012979"/>
    </source>
</evidence>
<keyword evidence="11" id="KW-0333">Golgi apparatus</keyword>
<comment type="caution">
    <text evidence="23">The sequence shown here is derived from an EMBL/GenBank/DDBJ whole genome shotgun (WGS) entry which is preliminary data.</text>
</comment>
<evidence type="ECO:0000313" key="24">
    <source>
        <dbReference type="Proteomes" id="UP001367676"/>
    </source>
</evidence>
<dbReference type="InterPro" id="IPR037359">
    <property type="entry name" value="NST/OST"/>
</dbReference>
<gene>
    <name evidence="23" type="ORF">V9T40_003262</name>
</gene>
<evidence type="ECO:0000256" key="7">
    <source>
        <dbReference type="ARBA" id="ARBA00022692"/>
    </source>
</evidence>
<evidence type="ECO:0000259" key="21">
    <source>
        <dbReference type="Pfam" id="PF12062"/>
    </source>
</evidence>
<dbReference type="InterPro" id="IPR027417">
    <property type="entry name" value="P-loop_NTPase"/>
</dbReference>
<dbReference type="EC" id="2.8.2.8" evidence="5"/>
<dbReference type="GO" id="GO:0016787">
    <property type="term" value="F:hydrolase activity"/>
    <property type="evidence" value="ECO:0007669"/>
    <property type="project" value="UniProtKB-KW"/>
</dbReference>
<comment type="pathway">
    <text evidence="3">Glycan metabolism; heparan sulfate biosynthesis.</text>
</comment>
<feature type="binding site" evidence="17">
    <location>
        <begin position="854"/>
        <end position="858"/>
    </location>
    <ligand>
        <name>3'-phosphoadenylyl sulfate</name>
        <dbReference type="ChEBI" id="CHEBI:58339"/>
    </ligand>
</feature>
<keyword evidence="15" id="KW-0511">Multifunctional enzyme</keyword>
<evidence type="ECO:0000313" key="23">
    <source>
        <dbReference type="EMBL" id="KAK7603263.1"/>
    </source>
</evidence>
<dbReference type="InterPro" id="IPR056793">
    <property type="entry name" value="HSNSD_N"/>
</dbReference>
<feature type="binding site" evidence="17">
    <location>
        <position position="733"/>
    </location>
    <ligand>
        <name>3'-phosphoadenylyl sulfate</name>
        <dbReference type="ChEBI" id="CHEBI:58339"/>
    </ligand>
</feature>
<evidence type="ECO:0000256" key="1">
    <source>
        <dbReference type="ARBA" id="ARBA00004323"/>
    </source>
</evidence>
<dbReference type="InterPro" id="IPR000863">
    <property type="entry name" value="Sulfotransferase_dom"/>
</dbReference>
<keyword evidence="14" id="KW-0325">Glycoprotein</keyword>
<comment type="pathway">
    <text evidence="2">Glycan metabolism; heparin biosynthesis.</text>
</comment>
<evidence type="ECO:0000256" key="17">
    <source>
        <dbReference type="PIRSR" id="PIRSR637359-2"/>
    </source>
</evidence>
<evidence type="ECO:0000256" key="18">
    <source>
        <dbReference type="PIRSR" id="PIRSR637359-3"/>
    </source>
</evidence>
<keyword evidence="12 19" id="KW-0472">Membrane</keyword>
<dbReference type="GO" id="GO:0019213">
    <property type="term" value="F:deacetylase activity"/>
    <property type="evidence" value="ECO:0007669"/>
    <property type="project" value="TreeGrafter"/>
</dbReference>
<feature type="transmembrane region" description="Helical" evidence="19">
    <location>
        <begin position="48"/>
        <end position="64"/>
    </location>
</feature>
<evidence type="ECO:0000256" key="4">
    <source>
        <dbReference type="ARBA" id="ARBA00010420"/>
    </source>
</evidence>
<feature type="disulfide bond" evidence="18">
    <location>
        <begin position="839"/>
        <end position="849"/>
    </location>
</feature>
<evidence type="ECO:0000256" key="15">
    <source>
        <dbReference type="ARBA" id="ARBA00023268"/>
    </source>
</evidence>
<evidence type="ECO:0000256" key="8">
    <source>
        <dbReference type="ARBA" id="ARBA00022801"/>
    </source>
</evidence>
<sequence length="906" mass="105483">MNEHRDGDRGSGDQQPPPICRILARPYFKSSQIVNVTYVWRNLSVKRFILLLFVLSLLSIFYYTKHLNSSLPGFLLRKRTYLKPSIQCSHLNRRPQMHILEHNHRSSARLRIDPKVLVLVETMYSRLGREIAELLVHNRIKYRSDVVTKSLPVLTNLDKGKFGVIVFENFNKYLHMDKWNRELLDKYCREYGVGIVGFIPRTDQRIIQPLRGFPLLARTRQQLKDATLNAVSPVLRLTRAGETVWGPLPGDDWCTLESNHSSYEPLEWARNNSYSEETNEVQALLTTVMQDRGDYDGIQRIIFGSGLRFWLHRLLFLDSLSYLSHGQLSINLDRLILIDVDDIFVGEKGTRLRPDDVLALLETQDRLKKMVPGFKFNLGYSGKYFHHGTEEENLGDDLILEHVKNFTWFTHMWNHQQPHLYHNQTLLETDMYQNKKFAKDYGIPTDCGYSIAPHHSGVYPVHEPLYSAWKRVWGIKVTSTEEYPHLRPARLRRGFVHRGIMVLPRQTCGLFTHTIFIERYPGGRVKLDESIQGGELFQSIVYNPINVFMSHMSNYGNDRLALYTFESVMKFLQCWTNLRLSSAPPLQLAQKYFQMFPEEIDPVWGNPCDDPRHLKIWTRKSCDQLPRFLVIGPQKTGTTALYSFLSMHPNISSNLPSPETFEEIQFFNGKNYYKGLEWYMDFFPVVNSTSTQFLFEKSATYFDGESVPKRAHALLPSAKLITILISPAKRAYSWYQHIRSHGDSIALNYTFQEVITANDTSPKHLRDLRNRCLNPGKYAQHLERWLSFYTPQQLHIIDGDQLRTNPVHVMDQLQKFLKISPAFDYSSHLKYDPKKKFFCLLLNGTSVKCLGKSKGRLYKSMDEKSYKFLQRYYLSHNTALVKLLKRLGSQPVPQWLKDDLSDTSPT</sequence>
<dbReference type="Proteomes" id="UP001367676">
    <property type="component" value="Unassembled WGS sequence"/>
</dbReference>
<feature type="active site" description="For sulfotransferase activity" evidence="16">
    <location>
        <position position="635"/>
    </location>
</feature>
<dbReference type="Pfam" id="PF25119">
    <property type="entry name" value="HSNSD_N"/>
    <property type="match status" value="1"/>
</dbReference>
<name>A0AAN9U2F7_9HEMI</name>
<reference evidence="23 24" key="1">
    <citation type="submission" date="2024-03" db="EMBL/GenBank/DDBJ databases">
        <title>Adaptation during the transition from Ophiocordyceps entomopathogen to insect associate is accompanied by gene loss and intensified selection.</title>
        <authorList>
            <person name="Ward C.M."/>
            <person name="Onetto C.A."/>
            <person name="Borneman A.R."/>
        </authorList>
    </citation>
    <scope>NUCLEOTIDE SEQUENCE [LARGE SCALE GENOMIC DNA]</scope>
    <source>
        <strain evidence="23">AWRI1</strain>
        <tissue evidence="23">Single Adult Female</tissue>
    </source>
</reference>
<evidence type="ECO:0000256" key="14">
    <source>
        <dbReference type="ARBA" id="ARBA00023180"/>
    </source>
</evidence>
<evidence type="ECO:0000256" key="12">
    <source>
        <dbReference type="ARBA" id="ARBA00023136"/>
    </source>
</evidence>
<evidence type="ECO:0000256" key="2">
    <source>
        <dbReference type="ARBA" id="ARBA00004841"/>
    </source>
</evidence>
<dbReference type="GO" id="GO:0000139">
    <property type="term" value="C:Golgi membrane"/>
    <property type="evidence" value="ECO:0007669"/>
    <property type="project" value="UniProtKB-SubCell"/>
</dbReference>
<evidence type="ECO:0000259" key="22">
    <source>
        <dbReference type="Pfam" id="PF25119"/>
    </source>
</evidence>
<proteinExistence type="inferred from homology"/>
<evidence type="ECO:0000256" key="19">
    <source>
        <dbReference type="SAM" id="Phobius"/>
    </source>
</evidence>
<feature type="domain" description="Heparan sulfate-N-deacetylase N-terminal" evidence="22">
    <location>
        <begin position="112"/>
        <end position="323"/>
    </location>
</feature>
<dbReference type="Pfam" id="PF00685">
    <property type="entry name" value="Sulfotransfer_1"/>
    <property type="match status" value="1"/>
</dbReference>
<keyword evidence="13 18" id="KW-1015">Disulfide bond</keyword>
<keyword evidence="8" id="KW-0378">Hydrolase</keyword>
<dbReference type="EMBL" id="JBBCAQ010000006">
    <property type="protein sequence ID" value="KAK7603263.1"/>
    <property type="molecule type" value="Genomic_DNA"/>
</dbReference>
<evidence type="ECO:0000256" key="6">
    <source>
        <dbReference type="ARBA" id="ARBA00022679"/>
    </source>
</evidence>
<keyword evidence="24" id="KW-1185">Reference proteome</keyword>
<evidence type="ECO:0000256" key="10">
    <source>
        <dbReference type="ARBA" id="ARBA00022989"/>
    </source>
</evidence>
<comment type="similarity">
    <text evidence="4">Belongs to the sulfotransferase 1 family. NDST subfamily.</text>
</comment>
<evidence type="ECO:0000256" key="3">
    <source>
        <dbReference type="ARBA" id="ARBA00005093"/>
    </source>
</evidence>
<feature type="domain" description="Sulfotransferase" evidence="20">
    <location>
        <begin position="626"/>
        <end position="874"/>
    </location>
</feature>
<dbReference type="GO" id="GO:0015016">
    <property type="term" value="F:heparan sulfate N-sulfotransferase activity"/>
    <property type="evidence" value="ECO:0007669"/>
    <property type="project" value="UniProtKB-EC"/>
</dbReference>
<accession>A0AAN9U2F7</accession>
<keyword evidence="6" id="KW-0808">Transferase</keyword>
<evidence type="ECO:0000256" key="16">
    <source>
        <dbReference type="PIRSR" id="PIRSR637359-1"/>
    </source>
</evidence>
<evidence type="ECO:0000256" key="9">
    <source>
        <dbReference type="ARBA" id="ARBA00022968"/>
    </source>
</evidence>
<keyword evidence="7 19" id="KW-0812">Transmembrane</keyword>
<dbReference type="Pfam" id="PF12062">
    <property type="entry name" value="HSNSD-CE"/>
    <property type="match status" value="1"/>
</dbReference>